<protein>
    <recommendedName>
        <fullName evidence="1">DNA2/NAM7 helicase-like C-terminal domain-containing protein</fullName>
    </recommendedName>
</protein>
<dbReference type="InterPro" id="IPR027417">
    <property type="entry name" value="P-loop_NTPase"/>
</dbReference>
<proteinExistence type="predicted"/>
<reference evidence="2 3" key="1">
    <citation type="submission" date="2016-08" db="EMBL/GenBank/DDBJ databases">
        <title>Genomes of anaerobic fungi encode conserved fungal cellulosomes for biomass hydrolysis.</title>
        <authorList>
            <consortium name="DOE Joint Genome Institute"/>
            <person name="Haitjema C.H."/>
            <person name="Gilmore S.P."/>
            <person name="Henske J.K."/>
            <person name="Solomon K.V."/>
            <person name="De Groot R."/>
            <person name="Kuo A."/>
            <person name="Mondo S.J."/>
            <person name="Salamov A.A."/>
            <person name="Labutti K."/>
            <person name="Zhao Z."/>
            <person name="Chiniquy J."/>
            <person name="Barry K."/>
            <person name="Brewer H.M."/>
            <person name="Purvine S.O."/>
            <person name="Wright A.T."/>
            <person name="Boxma B."/>
            <person name="Van Alen T."/>
            <person name="Hackstein J.H."/>
            <person name="Baker S.E."/>
            <person name="Grigoriev I.V."/>
            <person name="O'Malley M.A."/>
        </authorList>
    </citation>
    <scope>NUCLEOTIDE SEQUENCE [LARGE SCALE GENOMIC DNA]</scope>
    <source>
        <strain evidence="3">finn</strain>
    </source>
</reference>
<dbReference type="Pfam" id="PF13087">
    <property type="entry name" value="AAA_12"/>
    <property type="match status" value="1"/>
</dbReference>
<evidence type="ECO:0000313" key="3">
    <source>
        <dbReference type="Proteomes" id="UP000193719"/>
    </source>
</evidence>
<dbReference type="OrthoDB" id="6513042at2759"/>
<feature type="domain" description="DNA2/NAM7 helicase-like C-terminal" evidence="1">
    <location>
        <begin position="12"/>
        <end position="64"/>
    </location>
</feature>
<comment type="caution">
    <text evidence="2">The sequence shown here is derived from an EMBL/GenBank/DDBJ whole genome shotgun (WGS) entry which is preliminary data.</text>
</comment>
<organism evidence="2 3">
    <name type="scientific">Piromyces finnis</name>
    <dbReference type="NCBI Taxonomy" id="1754191"/>
    <lineage>
        <taxon>Eukaryota</taxon>
        <taxon>Fungi</taxon>
        <taxon>Fungi incertae sedis</taxon>
        <taxon>Chytridiomycota</taxon>
        <taxon>Chytridiomycota incertae sedis</taxon>
        <taxon>Neocallimastigomycetes</taxon>
        <taxon>Neocallimastigales</taxon>
        <taxon>Neocallimastigaceae</taxon>
        <taxon>Piromyces</taxon>
    </lineage>
</organism>
<keyword evidence="3" id="KW-1185">Reference proteome</keyword>
<dbReference type="STRING" id="1754191.A0A1Y1UYL2"/>
<dbReference type="Gene3D" id="3.40.50.300">
    <property type="entry name" value="P-loop containing nucleotide triphosphate hydrolases"/>
    <property type="match status" value="1"/>
</dbReference>
<sequence length="103" mass="12015">MRSSEARNSDLSSLFKHLSEAHPEAVSYLKFQYRMNKEIMKISNQLIYNYKLRCGTEEARHLLLEIPEPGKLDEIHRFSSQVNSGSRCLGNDHCWIKHVLNPK</sequence>
<gene>
    <name evidence="2" type="ORF">BCR36DRAFT_399889</name>
</gene>
<evidence type="ECO:0000259" key="1">
    <source>
        <dbReference type="Pfam" id="PF13087"/>
    </source>
</evidence>
<dbReference type="EMBL" id="MCFH01000051">
    <property type="protein sequence ID" value="ORX43606.1"/>
    <property type="molecule type" value="Genomic_DNA"/>
</dbReference>
<dbReference type="AlphaFoldDB" id="A0A1Y1UYL2"/>
<dbReference type="InterPro" id="IPR041679">
    <property type="entry name" value="DNA2/NAM7-like_C"/>
</dbReference>
<accession>A0A1Y1UYL2</accession>
<dbReference type="Proteomes" id="UP000193719">
    <property type="component" value="Unassembled WGS sequence"/>
</dbReference>
<evidence type="ECO:0000313" key="2">
    <source>
        <dbReference type="EMBL" id="ORX43606.1"/>
    </source>
</evidence>
<name>A0A1Y1UYL2_9FUNG</name>
<dbReference type="SUPFAM" id="SSF52540">
    <property type="entry name" value="P-loop containing nucleoside triphosphate hydrolases"/>
    <property type="match status" value="1"/>
</dbReference>
<reference evidence="2 3" key="2">
    <citation type="submission" date="2016-08" db="EMBL/GenBank/DDBJ databases">
        <title>Pervasive Adenine N6-methylation of Active Genes in Fungi.</title>
        <authorList>
            <consortium name="DOE Joint Genome Institute"/>
            <person name="Mondo S.J."/>
            <person name="Dannebaum R.O."/>
            <person name="Kuo R.C."/>
            <person name="Labutti K."/>
            <person name="Haridas S."/>
            <person name="Kuo A."/>
            <person name="Salamov A."/>
            <person name="Ahrendt S.R."/>
            <person name="Lipzen A."/>
            <person name="Sullivan W."/>
            <person name="Andreopoulos W.B."/>
            <person name="Clum A."/>
            <person name="Lindquist E."/>
            <person name="Daum C."/>
            <person name="Ramamoorthy G.K."/>
            <person name="Gryganskyi A."/>
            <person name="Culley D."/>
            <person name="Magnuson J.K."/>
            <person name="James T.Y."/>
            <person name="O'Malley M.A."/>
            <person name="Stajich J.E."/>
            <person name="Spatafora J.W."/>
            <person name="Visel A."/>
            <person name="Grigoriev I.V."/>
        </authorList>
    </citation>
    <scope>NUCLEOTIDE SEQUENCE [LARGE SCALE GENOMIC DNA]</scope>
    <source>
        <strain evidence="3">finn</strain>
    </source>
</reference>